<evidence type="ECO:0000256" key="5">
    <source>
        <dbReference type="SAM" id="Phobius"/>
    </source>
</evidence>
<dbReference type="Proteomes" id="UP001177120">
    <property type="component" value="Unassembled WGS sequence"/>
</dbReference>
<feature type="transmembrane region" description="Helical" evidence="5">
    <location>
        <begin position="179"/>
        <end position="203"/>
    </location>
</feature>
<keyword evidence="2 5" id="KW-0812">Transmembrane</keyword>
<evidence type="ECO:0000256" key="2">
    <source>
        <dbReference type="ARBA" id="ARBA00022692"/>
    </source>
</evidence>
<dbReference type="EMBL" id="JAFHAP010000007">
    <property type="protein sequence ID" value="MBN2909190.1"/>
    <property type="molecule type" value="Genomic_DNA"/>
</dbReference>
<reference evidence="7" key="1">
    <citation type="journal article" date="2024" name="Int. J. Syst. Evol. Microbiol.">
        <title>Polycladomyces zharkentensis sp. nov., a novel thermophilic cellulose- and starch-degrading member of the Bacillota from a geothermal aquifer in Kazakhstan.</title>
        <authorList>
            <person name="Mashzhan A."/>
            <person name="Kistaubayeva A."/>
            <person name="Javier-Lopez R."/>
            <person name="Bissenova U."/>
            <person name="Bissenbay A."/>
            <person name="Birkeland N.K."/>
        </authorList>
    </citation>
    <scope>NUCLEOTIDE SEQUENCE</scope>
    <source>
        <strain evidence="7">ZKZ2T</strain>
    </source>
</reference>
<evidence type="ECO:0000313" key="8">
    <source>
        <dbReference type="Proteomes" id="UP001177120"/>
    </source>
</evidence>
<keyword evidence="8" id="KW-1185">Reference proteome</keyword>
<keyword evidence="4 5" id="KW-0472">Membrane</keyword>
<evidence type="ECO:0000313" key="7">
    <source>
        <dbReference type="EMBL" id="MBN2909190.1"/>
    </source>
</evidence>
<feature type="transmembrane region" description="Helical" evidence="5">
    <location>
        <begin position="104"/>
        <end position="124"/>
    </location>
</feature>
<proteinExistence type="predicted"/>
<feature type="transmembrane region" description="Helical" evidence="5">
    <location>
        <begin position="60"/>
        <end position="84"/>
    </location>
</feature>
<gene>
    <name evidence="7" type="ORF">JQC72_06595</name>
</gene>
<evidence type="ECO:0000256" key="4">
    <source>
        <dbReference type="ARBA" id="ARBA00023136"/>
    </source>
</evidence>
<keyword evidence="3 5" id="KW-1133">Transmembrane helix</keyword>
<feature type="transmembrane region" description="Helical" evidence="5">
    <location>
        <begin position="30"/>
        <end position="48"/>
    </location>
</feature>
<comment type="subcellular location">
    <subcellularLocation>
        <location evidence="1">Membrane</location>
        <topology evidence="1">Multi-pass membrane protein</topology>
    </subcellularLocation>
</comment>
<comment type="caution">
    <text evidence="7">The sequence shown here is derived from an EMBL/GenBank/DDBJ whole genome shotgun (WGS) entry which is preliminary data.</text>
</comment>
<protein>
    <submittedName>
        <fullName evidence="7">YIP1 family protein</fullName>
    </submittedName>
</protein>
<feature type="domain" description="Yip1" evidence="6">
    <location>
        <begin position="15"/>
        <end position="198"/>
    </location>
</feature>
<evidence type="ECO:0000256" key="1">
    <source>
        <dbReference type="ARBA" id="ARBA00004141"/>
    </source>
</evidence>
<name>A0ABS2WI07_9BACL</name>
<dbReference type="RefSeq" id="WP_205493991.1">
    <property type="nucleotide sequence ID" value="NZ_JAFHAP010000007.1"/>
</dbReference>
<dbReference type="InterPro" id="IPR006977">
    <property type="entry name" value="Yip1_dom"/>
</dbReference>
<evidence type="ECO:0000256" key="3">
    <source>
        <dbReference type="ARBA" id="ARBA00022989"/>
    </source>
</evidence>
<evidence type="ECO:0000259" key="6">
    <source>
        <dbReference type="Pfam" id="PF04893"/>
    </source>
</evidence>
<feature type="transmembrane region" description="Helical" evidence="5">
    <location>
        <begin position="145"/>
        <end position="167"/>
    </location>
</feature>
<sequence length="210" mass="24281">MNLIREYLLMGARYWIAPKRVVRRMIDGNVPWYILLGIIILYGISYTLDQVAYQELGDYFGFGFLLLAAVGVGIGVGPLLWLIYSGLFFVLGKLFKGKGTWKDLQTAVAVSMFPFLFKLGLWILQLFLFREEMFMDFNPRINNSFFLLVFYLLMVLIDVISSIWYYILLFRAVGEAHGFSSWIGMLIVLFSVALVWVVVKYVFDTVLFPI</sequence>
<organism evidence="7 8">
    <name type="scientific">Polycladomyces zharkentensis</name>
    <dbReference type="NCBI Taxonomy" id="2807616"/>
    <lineage>
        <taxon>Bacteria</taxon>
        <taxon>Bacillati</taxon>
        <taxon>Bacillota</taxon>
        <taxon>Bacilli</taxon>
        <taxon>Bacillales</taxon>
        <taxon>Thermoactinomycetaceae</taxon>
        <taxon>Polycladomyces</taxon>
    </lineage>
</organism>
<accession>A0ABS2WI07</accession>
<dbReference type="Pfam" id="PF04893">
    <property type="entry name" value="Yip1"/>
    <property type="match status" value="1"/>
</dbReference>